<dbReference type="EMBL" id="VUJX02000003">
    <property type="protein sequence ID" value="KAL0938423.1"/>
    <property type="molecule type" value="Genomic_DNA"/>
</dbReference>
<gene>
    <name evidence="1" type="ORF">CTRU02_205033</name>
</gene>
<accession>A0ACC3Z2W2</accession>
<name>A0ACC3Z2W2_COLTU</name>
<proteinExistence type="predicted"/>
<organism evidence="1 2">
    <name type="scientific">Colletotrichum truncatum</name>
    <name type="common">Anthracnose fungus</name>
    <name type="synonym">Colletotrichum capsici</name>
    <dbReference type="NCBI Taxonomy" id="5467"/>
    <lineage>
        <taxon>Eukaryota</taxon>
        <taxon>Fungi</taxon>
        <taxon>Dikarya</taxon>
        <taxon>Ascomycota</taxon>
        <taxon>Pezizomycotina</taxon>
        <taxon>Sordariomycetes</taxon>
        <taxon>Hypocreomycetidae</taxon>
        <taxon>Glomerellales</taxon>
        <taxon>Glomerellaceae</taxon>
        <taxon>Colletotrichum</taxon>
        <taxon>Colletotrichum truncatum species complex</taxon>
    </lineage>
</organism>
<sequence>MLSKIIAVLKDLPGELVHHILGHIATPKEGYALAPCATVSDKWQQVVESLSFTEVTIHLTNASILSGETTPQTLANIISGTRLRSLRKLRLIIDFDPLSFTSVTDSLQRRMKLGSDFVDVVDGFVDTMNSWKREALFDLEIHEEQSCGHHLNHFGSDFVHGPRRSIQCVRSIRLMEYNCDRCRCCSYRGLLSYLCTAMSGSGSLDGITYEYQERVPRNRAIHYERWDFLPLGLKSLTIINNEQSGDEREIVLAHSALNRSLMNISCQLKTLRVSHSLDVVSLFLSCAISTGLNARWHHLQHISMTCAALGLNGEILEMEMTLLAKAVQQMPSIKKIELWSAKTKDQSYFSYTVDGRDARAVWEMSWDFRVSEALADAWSLTARQDTWRDLTIEVRRFVPDDGGEREPLAASAFSGERLYSADDCRKPRFGIPYSNQFEYSYEYEVWG</sequence>
<evidence type="ECO:0000313" key="2">
    <source>
        <dbReference type="Proteomes" id="UP000805649"/>
    </source>
</evidence>
<reference evidence="1 2" key="1">
    <citation type="journal article" date="2020" name="Phytopathology">
        <title>Genome Sequence Resources of Colletotrichum truncatum, C. plurivorum, C. musicola, and C. sojae: Four Species Pathogenic to Soybean (Glycine max).</title>
        <authorList>
            <person name="Rogerio F."/>
            <person name="Boufleur T.R."/>
            <person name="Ciampi-Guillardi M."/>
            <person name="Sukno S.A."/>
            <person name="Thon M.R."/>
            <person name="Massola Junior N.S."/>
            <person name="Baroncelli R."/>
        </authorList>
    </citation>
    <scope>NUCLEOTIDE SEQUENCE [LARGE SCALE GENOMIC DNA]</scope>
    <source>
        <strain evidence="1 2">CMES1059</strain>
    </source>
</reference>
<evidence type="ECO:0000313" key="1">
    <source>
        <dbReference type="EMBL" id="KAL0938423.1"/>
    </source>
</evidence>
<dbReference type="Proteomes" id="UP000805649">
    <property type="component" value="Unassembled WGS sequence"/>
</dbReference>
<keyword evidence="2" id="KW-1185">Reference proteome</keyword>
<comment type="caution">
    <text evidence="1">The sequence shown here is derived from an EMBL/GenBank/DDBJ whole genome shotgun (WGS) entry which is preliminary data.</text>
</comment>
<protein>
    <submittedName>
        <fullName evidence="1">Uncharacterized protein</fullName>
    </submittedName>
</protein>